<proteinExistence type="predicted"/>
<organism evidence="1 2">
    <name type="scientific">Tectimicrobiota bacterium</name>
    <dbReference type="NCBI Taxonomy" id="2528274"/>
    <lineage>
        <taxon>Bacteria</taxon>
        <taxon>Pseudomonadati</taxon>
        <taxon>Nitrospinota/Tectimicrobiota group</taxon>
        <taxon>Candidatus Tectimicrobiota</taxon>
    </lineage>
</organism>
<sequence length="224" mass="25415">MSLVLGPIHYWMYAKIRLAKARERAIFLAFYERYGREAEEASGKSLAEYDGWLRDDRPMEARVGDSPIHAWLQGQIDQVERSEAELVASFLRRFEEEAQEISQEAARGHGRAAAEKALAENDSGGRSARGLFELLRGQLLDGMPCDHATRVAEMGPDRVVNLHHTCLHFRNWDAVQVPLEAMCRILHAWIEGFCQAYHSGIEYRQTKTLAQGDPLCEEIFQGKA</sequence>
<evidence type="ECO:0000313" key="1">
    <source>
        <dbReference type="EMBL" id="MBI2877648.1"/>
    </source>
</evidence>
<dbReference type="Proteomes" id="UP000769766">
    <property type="component" value="Unassembled WGS sequence"/>
</dbReference>
<dbReference type="EMBL" id="JACPRF010000376">
    <property type="protein sequence ID" value="MBI2877648.1"/>
    <property type="molecule type" value="Genomic_DNA"/>
</dbReference>
<dbReference type="AlphaFoldDB" id="A0A932FXJ8"/>
<dbReference type="GO" id="GO:0016787">
    <property type="term" value="F:hydrolase activity"/>
    <property type="evidence" value="ECO:0007669"/>
    <property type="project" value="UniProtKB-KW"/>
</dbReference>
<reference evidence="1" key="1">
    <citation type="submission" date="2020-07" db="EMBL/GenBank/DDBJ databases">
        <title>Huge and variable diversity of episymbiotic CPR bacteria and DPANN archaea in groundwater ecosystems.</title>
        <authorList>
            <person name="He C.Y."/>
            <person name="Keren R."/>
            <person name="Whittaker M."/>
            <person name="Farag I.F."/>
            <person name="Doudna J."/>
            <person name="Cate J.H.D."/>
            <person name="Banfield J.F."/>
        </authorList>
    </citation>
    <scope>NUCLEOTIDE SEQUENCE</scope>
    <source>
        <strain evidence="1">NC_groundwater_672_Ag_B-0.1um_62_36</strain>
    </source>
</reference>
<comment type="caution">
    <text evidence="1">The sequence shown here is derived from an EMBL/GenBank/DDBJ whole genome shotgun (WGS) entry which is preliminary data.</text>
</comment>
<gene>
    <name evidence="1" type="ORF">HYY20_12280</name>
</gene>
<evidence type="ECO:0000313" key="2">
    <source>
        <dbReference type="Proteomes" id="UP000769766"/>
    </source>
</evidence>
<protein>
    <submittedName>
        <fullName evidence="1">L-2-amino-thiazoline-4-carboxylic acid hydrolase</fullName>
    </submittedName>
</protein>
<keyword evidence="1" id="KW-0378">Hydrolase</keyword>
<name>A0A932FXJ8_UNCTE</name>
<accession>A0A932FXJ8</accession>